<dbReference type="SUPFAM" id="SSF48452">
    <property type="entry name" value="TPR-like"/>
    <property type="match status" value="1"/>
</dbReference>
<sequence length="438" mass="48730">MNEETINSLEEALKHSPDNLPLRLLLADTLLMLGRLDEAERQYVILDQGRHPKAKPGLAKIFFSRGNYSACNLILEEALAESSGEATLDTLTLYARGLLKENAIGRAVEVYRHILAIDPSFADEELDSELRFRSSGSMSDATSSGDDSERFLERPDIRFADVGGMQSVKKEIEMKIIRPLLHPELYKAYGKKAGGGILLYGPPGCGKTHIARATAGEVNARFISVTLNDILDMWIGNSEKNLHEIFELARRNTPCVLFIDEIDALGASRSDMKQSAGRHLINQFLQELDGVDSTNEGVLVLGATNTPWNLDPAFRRPGRFDRIIFIPPPDEETRESILRLKLKNRPVDTIDFRSLAAKMEKYSGADIDAVIDIAIEAKLESAFVDGIPKPIGTKDLQQALKKHKPSTQDWFMTAKNFALFANDGGLYDDILAYLKIKK</sequence>
<dbReference type="Gene3D" id="3.40.50.300">
    <property type="entry name" value="P-loop containing nucleotide triphosphate hydrolases"/>
    <property type="match status" value="1"/>
</dbReference>
<keyword evidence="2 4" id="KW-0067">ATP-binding</keyword>
<evidence type="ECO:0000259" key="5">
    <source>
        <dbReference type="SMART" id="SM00382"/>
    </source>
</evidence>
<evidence type="ECO:0000256" key="1">
    <source>
        <dbReference type="ARBA" id="ARBA00022741"/>
    </source>
</evidence>
<dbReference type="InterPro" id="IPR011990">
    <property type="entry name" value="TPR-like_helical_dom_sf"/>
</dbReference>
<proteinExistence type="inferred from homology"/>
<evidence type="ECO:0000313" key="7">
    <source>
        <dbReference type="Proteomes" id="UP000005737"/>
    </source>
</evidence>
<dbReference type="InterPro" id="IPR003959">
    <property type="entry name" value="ATPase_AAA_core"/>
</dbReference>
<reference evidence="6 7" key="1">
    <citation type="submission" date="2011-10" db="EMBL/GenBank/DDBJ databases">
        <title>The Improved High-Quality Draft genome of Leptonema illini DSM 21528.</title>
        <authorList>
            <consortium name="US DOE Joint Genome Institute (JGI-PGF)"/>
            <person name="Lucas S."/>
            <person name="Copeland A."/>
            <person name="Lapidus A."/>
            <person name="Glavina del Rio T."/>
            <person name="Dalin E."/>
            <person name="Tice H."/>
            <person name="Bruce D."/>
            <person name="Goodwin L."/>
            <person name="Pitluck S."/>
            <person name="Peters L."/>
            <person name="Mikhailova N."/>
            <person name="Held B."/>
            <person name="Kyrpides N."/>
            <person name="Mavromatis K."/>
            <person name="Ivanova N."/>
            <person name="Markowitz V."/>
            <person name="Cheng J.-F."/>
            <person name="Hugenholtz P."/>
            <person name="Woyke T."/>
            <person name="Wu D."/>
            <person name="Gronow S."/>
            <person name="Wellnitz S."/>
            <person name="Brambilla E.-M."/>
            <person name="Klenk H.-P."/>
            <person name="Eisen J.A."/>
        </authorList>
    </citation>
    <scope>NUCLEOTIDE SEQUENCE [LARGE SCALE GENOMIC DNA]</scope>
    <source>
        <strain evidence="6 7">DSM 21528</strain>
    </source>
</reference>
<dbReference type="STRING" id="183.GCA_002009735_02841"/>
<dbReference type="SMART" id="SM00382">
    <property type="entry name" value="AAA"/>
    <property type="match status" value="1"/>
</dbReference>
<evidence type="ECO:0000256" key="2">
    <source>
        <dbReference type="ARBA" id="ARBA00022840"/>
    </source>
</evidence>
<dbReference type="FunFam" id="3.40.50.300:FF:001025">
    <property type="entry name" value="ATPase family, AAA domain-containing 2B"/>
    <property type="match status" value="1"/>
</dbReference>
<dbReference type="Proteomes" id="UP000005737">
    <property type="component" value="Unassembled WGS sequence"/>
</dbReference>
<evidence type="ECO:0000256" key="4">
    <source>
        <dbReference type="RuleBase" id="RU003651"/>
    </source>
</evidence>
<gene>
    <name evidence="6" type="ORF">Lepil_1842</name>
</gene>
<keyword evidence="1 4" id="KW-0547">Nucleotide-binding</keyword>
<dbReference type="InterPro" id="IPR027417">
    <property type="entry name" value="P-loop_NTPase"/>
</dbReference>
<dbReference type="AlphaFoldDB" id="H2CDJ2"/>
<name>H2CDJ2_9LEPT</name>
<dbReference type="InterPro" id="IPR003960">
    <property type="entry name" value="ATPase_AAA_CS"/>
</dbReference>
<dbReference type="PROSITE" id="PS00674">
    <property type="entry name" value="AAA"/>
    <property type="match status" value="1"/>
</dbReference>
<keyword evidence="7" id="KW-1185">Reference proteome</keyword>
<keyword evidence="3" id="KW-0175">Coiled coil</keyword>
<feature type="domain" description="AAA+ ATPase" evidence="5">
    <location>
        <begin position="193"/>
        <end position="330"/>
    </location>
</feature>
<dbReference type="GO" id="GO:0016887">
    <property type="term" value="F:ATP hydrolysis activity"/>
    <property type="evidence" value="ECO:0007669"/>
    <property type="project" value="InterPro"/>
</dbReference>
<dbReference type="SUPFAM" id="SSF52540">
    <property type="entry name" value="P-loop containing nucleoside triphosphate hydrolases"/>
    <property type="match status" value="1"/>
</dbReference>
<evidence type="ECO:0000313" key="6">
    <source>
        <dbReference type="EMBL" id="EHQ06525.1"/>
    </source>
</evidence>
<protein>
    <submittedName>
        <fullName evidence="6">AAA ATPase central domain protein</fullName>
    </submittedName>
</protein>
<evidence type="ECO:0000256" key="3">
    <source>
        <dbReference type="ARBA" id="ARBA00023054"/>
    </source>
</evidence>
<dbReference type="PANTHER" id="PTHR23077">
    <property type="entry name" value="AAA-FAMILY ATPASE"/>
    <property type="match status" value="1"/>
</dbReference>
<dbReference type="InterPro" id="IPR003593">
    <property type="entry name" value="AAA+_ATPase"/>
</dbReference>
<dbReference type="PANTHER" id="PTHR23077:SF171">
    <property type="entry name" value="NUCLEAR VALOSIN-CONTAINING PROTEIN-LIKE"/>
    <property type="match status" value="1"/>
</dbReference>
<dbReference type="EMBL" id="JH597773">
    <property type="protein sequence ID" value="EHQ06525.1"/>
    <property type="molecule type" value="Genomic_DNA"/>
</dbReference>
<accession>H2CDJ2</accession>
<organism evidence="6 7">
    <name type="scientific">Leptonema illini DSM 21528</name>
    <dbReference type="NCBI Taxonomy" id="929563"/>
    <lineage>
        <taxon>Bacteria</taxon>
        <taxon>Pseudomonadati</taxon>
        <taxon>Spirochaetota</taxon>
        <taxon>Spirochaetia</taxon>
        <taxon>Leptospirales</taxon>
        <taxon>Leptospiraceae</taxon>
        <taxon>Leptonema</taxon>
    </lineage>
</organism>
<dbReference type="Gene3D" id="1.10.8.60">
    <property type="match status" value="1"/>
</dbReference>
<dbReference type="RefSeq" id="WP_002772125.1">
    <property type="nucleotide sequence ID" value="NZ_JH597773.1"/>
</dbReference>
<dbReference type="InterPro" id="IPR050168">
    <property type="entry name" value="AAA_ATPase_domain"/>
</dbReference>
<comment type="similarity">
    <text evidence="4">Belongs to the AAA ATPase family.</text>
</comment>
<dbReference type="GO" id="GO:0005524">
    <property type="term" value="F:ATP binding"/>
    <property type="evidence" value="ECO:0007669"/>
    <property type="project" value="UniProtKB-KW"/>
</dbReference>
<dbReference type="Pfam" id="PF00004">
    <property type="entry name" value="AAA"/>
    <property type="match status" value="1"/>
</dbReference>
<dbReference type="Pfam" id="PF14559">
    <property type="entry name" value="TPR_19"/>
    <property type="match status" value="1"/>
</dbReference>
<dbReference type="Gene3D" id="1.25.40.10">
    <property type="entry name" value="Tetratricopeptide repeat domain"/>
    <property type="match status" value="1"/>
</dbReference>
<dbReference type="HOGENOM" id="CLU_000688_21_15_12"/>